<reference evidence="6 7" key="1">
    <citation type="submission" date="2019-06" db="EMBL/GenBank/DDBJ databases">
        <title>Sequencing the genomes of 1000 actinobacteria strains.</title>
        <authorList>
            <person name="Klenk H.-P."/>
        </authorList>
    </citation>
    <scope>NUCLEOTIDE SEQUENCE [LARGE SCALE GENOMIC DNA]</scope>
    <source>
        <strain evidence="6 7">DSM 45456</strain>
    </source>
</reference>
<name>A0A543JMF0_9PSEU</name>
<evidence type="ECO:0000256" key="1">
    <source>
        <dbReference type="ARBA" id="ARBA00009820"/>
    </source>
</evidence>
<dbReference type="CDD" id="cd00198">
    <property type="entry name" value="vWFA"/>
    <property type="match status" value="1"/>
</dbReference>
<dbReference type="Gene3D" id="2.120.10.30">
    <property type="entry name" value="TolB, C-terminal domain"/>
    <property type="match status" value="2"/>
</dbReference>
<dbReference type="OrthoDB" id="9808778at2"/>
<evidence type="ECO:0000313" key="7">
    <source>
        <dbReference type="Proteomes" id="UP000316628"/>
    </source>
</evidence>
<evidence type="ECO:0000313" key="6">
    <source>
        <dbReference type="EMBL" id="TQM83944.1"/>
    </source>
</evidence>
<dbReference type="RefSeq" id="WP_141982044.1">
    <property type="nucleotide sequence ID" value="NZ_VFPP01000001.1"/>
</dbReference>
<feature type="chain" id="PRO_5021697989" evidence="4">
    <location>
        <begin position="23"/>
        <end position="1046"/>
    </location>
</feature>
<dbReference type="GO" id="GO:0005975">
    <property type="term" value="P:carbohydrate metabolic process"/>
    <property type="evidence" value="ECO:0007669"/>
    <property type="project" value="UniProtKB-ARBA"/>
</dbReference>
<dbReference type="AlphaFoldDB" id="A0A543JMF0"/>
<dbReference type="InterPro" id="IPR036465">
    <property type="entry name" value="vWFA_dom_sf"/>
</dbReference>
<accession>A0A543JMF0</accession>
<comment type="similarity">
    <text evidence="1">Belongs to the TolB family.</text>
</comment>
<gene>
    <name evidence="6" type="ORF">FHX81_6378</name>
</gene>
<keyword evidence="7" id="KW-1185">Reference proteome</keyword>
<keyword evidence="4" id="KW-0732">Signal</keyword>
<dbReference type="PANTHER" id="PTHR36842:SF1">
    <property type="entry name" value="PROTEIN TOLB"/>
    <property type="match status" value="1"/>
</dbReference>
<proteinExistence type="inferred from homology"/>
<dbReference type="Gene3D" id="3.40.50.410">
    <property type="entry name" value="von Willebrand factor, type A domain"/>
    <property type="match status" value="1"/>
</dbReference>
<dbReference type="Pfam" id="PF02494">
    <property type="entry name" value="HYR"/>
    <property type="match status" value="1"/>
</dbReference>
<dbReference type="Pfam" id="PF01345">
    <property type="entry name" value="DUF11"/>
    <property type="match status" value="1"/>
</dbReference>
<dbReference type="InterPro" id="IPR002035">
    <property type="entry name" value="VWF_A"/>
</dbReference>
<protein>
    <submittedName>
        <fullName evidence="6">WD40 repeat protein</fullName>
    </submittedName>
</protein>
<dbReference type="InterPro" id="IPR003410">
    <property type="entry name" value="HYR_dom"/>
</dbReference>
<evidence type="ECO:0000256" key="4">
    <source>
        <dbReference type="SAM" id="SignalP"/>
    </source>
</evidence>
<feature type="domain" description="VWFA" evidence="5">
    <location>
        <begin position="202"/>
        <end position="370"/>
    </location>
</feature>
<dbReference type="PROSITE" id="PS50234">
    <property type="entry name" value="VWFA"/>
    <property type="match status" value="1"/>
</dbReference>
<dbReference type="PANTHER" id="PTHR36842">
    <property type="entry name" value="PROTEIN TOLB HOMOLOG"/>
    <property type="match status" value="1"/>
</dbReference>
<dbReference type="SUPFAM" id="SSF69304">
    <property type="entry name" value="Tricorn protease N-terminal domain"/>
    <property type="match status" value="1"/>
</dbReference>
<feature type="region of interest" description="Disordered" evidence="3">
    <location>
        <begin position="47"/>
        <end position="71"/>
    </location>
</feature>
<evidence type="ECO:0000259" key="5">
    <source>
        <dbReference type="PROSITE" id="PS50234"/>
    </source>
</evidence>
<evidence type="ECO:0000256" key="2">
    <source>
        <dbReference type="ARBA" id="ARBA00022737"/>
    </source>
</evidence>
<dbReference type="InterPro" id="IPR011042">
    <property type="entry name" value="6-blade_b-propeller_TolB-like"/>
</dbReference>
<keyword evidence="2" id="KW-0677">Repeat</keyword>
<dbReference type="InterPro" id="IPR011659">
    <property type="entry name" value="WD40"/>
</dbReference>
<dbReference type="Pfam" id="PF07676">
    <property type="entry name" value="PD40"/>
    <property type="match status" value="4"/>
</dbReference>
<dbReference type="Proteomes" id="UP000316628">
    <property type="component" value="Unassembled WGS sequence"/>
</dbReference>
<dbReference type="SUPFAM" id="SSF82171">
    <property type="entry name" value="DPP6 N-terminal domain-like"/>
    <property type="match status" value="1"/>
</dbReference>
<comment type="caution">
    <text evidence="6">The sequence shown here is derived from an EMBL/GenBank/DDBJ whole genome shotgun (WGS) entry which is preliminary data.</text>
</comment>
<feature type="signal peptide" evidence="4">
    <location>
        <begin position="1"/>
        <end position="22"/>
    </location>
</feature>
<evidence type="ECO:0000256" key="3">
    <source>
        <dbReference type="SAM" id="MobiDB-lite"/>
    </source>
</evidence>
<dbReference type="InterPro" id="IPR013783">
    <property type="entry name" value="Ig-like_fold"/>
</dbReference>
<dbReference type="SUPFAM" id="SSF53300">
    <property type="entry name" value="vWA-like"/>
    <property type="match status" value="1"/>
</dbReference>
<organism evidence="6 7">
    <name type="scientific">Saccharothrix saharensis</name>
    <dbReference type="NCBI Taxonomy" id="571190"/>
    <lineage>
        <taxon>Bacteria</taxon>
        <taxon>Bacillati</taxon>
        <taxon>Actinomycetota</taxon>
        <taxon>Actinomycetes</taxon>
        <taxon>Pseudonocardiales</taxon>
        <taxon>Pseudonocardiaceae</taxon>
        <taxon>Saccharothrix</taxon>
    </lineage>
</organism>
<dbReference type="InterPro" id="IPR001434">
    <property type="entry name" value="OmcB-like_DUF11"/>
</dbReference>
<sequence>MRHLALVVLLLAGLVVAPPATAQPEAPPPYRIAVTRGDPGDIWTTDARGGDARQLTDTPDEHESEPAFSPDGTLIAFTRSYGDGSDIVITDGGDERVLAYGRHPSWSPDGTMVAMLSGGEVRVVRVSDGAELTTVPQPRHTRGHDEKPTWSPTGAVIAFGRHTDVLIPPRVQPYVVGASTSATGTFTTTATVRTPFVPARPEIVFLLDTTSSMATPVSTVRANIGTVMERIATAEPEALFGIATYQDASDGPGRYRLVRDLTTRDVLQTVLDDAANFPIGFGGDLPEDWFNALHHLARDRDATGRHTTFSDDAGVTRIIVLAGDAASHNSPDTCDVATYPDCPGRTPYWTEEEITTDLTDRDIHLVGVPVLLPPPYTEQLDSRLQVTRLADATDGVRVDGYEPDRIVAGIEHGITRLPVTVTPEAFCPPGVSVRFTPPTARAAGDTDVTFTETVTLGAVPGARAAADLECHVRFKFDDELPAETYEQFIAIDRADAALPTVVVNAHAAPSPDGTPVPVTFTATATDAAGAPLTPTCDATSGSPFPVGLTTVTCTATDRAGRTGRGSSAITVHVPERGPTDDLWLARLDGGDVVQQVDLSASFATPCAHQDSAPAWSPDGNRLVYRHGDVLCVADATGANATPITSGGETPDDPAWSPDGASIAFTMSGPDEHLRVWTVAPSGGTPAELVAFAREDTDLPAFGGLPDLVVTGSAAPAAIPFGGSTSVRLRVTNRGLAPAVDAELALAPPAGLEVEEITTDTGTCVATGCALGRLAPNGTAEVRVTVTGTAAGPQVLRASAPPDVNPGDNRVDVRVSVADEIRPPDHPGSLSLAVSPTPREGYVGGDALVLSYRVRNGASVPMTDVRVVTSLPPQLLPVGAVTGCTADGATCALGTLAPGQEAEVRVALPAKAAVDTTAGGSVLAVGPDDDAADNTAVTRVLVRQPVLAVDPGIGPTGFVPRAAGRSFPPGATVRLGWAPGLSPTPGEVVVRPDGTFEAHVLVFHNDRIGVRQLEAVPVVGPAFGPVRSGDFLVVPRTLQPPDFASRG</sequence>
<dbReference type="EMBL" id="VFPP01000001">
    <property type="protein sequence ID" value="TQM83944.1"/>
    <property type="molecule type" value="Genomic_DNA"/>
</dbReference>
<dbReference type="Gene3D" id="2.60.40.10">
    <property type="entry name" value="Immunoglobulins"/>
    <property type="match status" value="1"/>
</dbReference>